<dbReference type="EMBL" id="BAAATE010000063">
    <property type="protein sequence ID" value="GAA2700988.1"/>
    <property type="molecule type" value="Genomic_DNA"/>
</dbReference>
<evidence type="ECO:0000313" key="2">
    <source>
        <dbReference type="Proteomes" id="UP001501666"/>
    </source>
</evidence>
<evidence type="ECO:0000313" key="1">
    <source>
        <dbReference type="EMBL" id="GAA2700988.1"/>
    </source>
</evidence>
<dbReference type="Proteomes" id="UP001501666">
    <property type="component" value="Unassembled WGS sequence"/>
</dbReference>
<gene>
    <name evidence="1" type="ORF">GCM10010412_098480</name>
</gene>
<reference evidence="2" key="1">
    <citation type="journal article" date="2019" name="Int. J. Syst. Evol. Microbiol.">
        <title>The Global Catalogue of Microorganisms (GCM) 10K type strain sequencing project: providing services to taxonomists for standard genome sequencing and annotation.</title>
        <authorList>
            <consortium name="The Broad Institute Genomics Platform"/>
            <consortium name="The Broad Institute Genome Sequencing Center for Infectious Disease"/>
            <person name="Wu L."/>
            <person name="Ma J."/>
        </authorList>
    </citation>
    <scope>NUCLEOTIDE SEQUENCE [LARGE SCALE GENOMIC DNA]</scope>
    <source>
        <strain evidence="2">JCM 6835</strain>
    </source>
</reference>
<accession>A0ABP6FUG6</accession>
<sequence length="82" mass="8747">MEIPGTGSSDRFCYWAIVSRTLSVVAEMVCLETSTPYISARSAEISPVAAPWPPAKSPLIHARQSPLPLARGLLLEAAALIL</sequence>
<organism evidence="1 2">
    <name type="scientific">Nonomuraea recticatena</name>
    <dbReference type="NCBI Taxonomy" id="46178"/>
    <lineage>
        <taxon>Bacteria</taxon>
        <taxon>Bacillati</taxon>
        <taxon>Actinomycetota</taxon>
        <taxon>Actinomycetes</taxon>
        <taxon>Streptosporangiales</taxon>
        <taxon>Streptosporangiaceae</taxon>
        <taxon>Nonomuraea</taxon>
    </lineage>
</organism>
<comment type="caution">
    <text evidence="1">The sequence shown here is derived from an EMBL/GenBank/DDBJ whole genome shotgun (WGS) entry which is preliminary data.</text>
</comment>
<keyword evidence="2" id="KW-1185">Reference proteome</keyword>
<proteinExistence type="predicted"/>
<name>A0ABP6FUG6_9ACTN</name>
<protein>
    <submittedName>
        <fullName evidence="1">Uncharacterized protein</fullName>
    </submittedName>
</protein>
<dbReference type="RefSeq" id="WP_346157792.1">
    <property type="nucleotide sequence ID" value="NZ_BAAATE010000063.1"/>
</dbReference>